<proteinExistence type="predicted"/>
<keyword evidence="2" id="KW-1185">Reference proteome</keyword>
<evidence type="ECO:0000313" key="1">
    <source>
        <dbReference type="EMBL" id="AZA13047.1"/>
    </source>
</evidence>
<reference evidence="1 2" key="1">
    <citation type="submission" date="2018-11" db="EMBL/GenBank/DDBJ databases">
        <authorList>
            <person name="Kleinhagauer T."/>
            <person name="Glaeser S.P."/>
            <person name="Spergser J."/>
            <person name="Ruckert C."/>
            <person name="Kaempfer P."/>
            <person name="Busse H.-J."/>
        </authorList>
    </citation>
    <scope>NUCLEOTIDE SEQUENCE [LARGE SCALE GENOMIC DNA]</scope>
    <source>
        <strain evidence="1 2">200CH</strain>
    </source>
</reference>
<accession>A0A3G6J4U5</accession>
<gene>
    <name evidence="1" type="ORF">CCHOA_03170</name>
</gene>
<organism evidence="1 2">
    <name type="scientific">Corynebacterium choanae</name>
    <dbReference type="NCBI Taxonomy" id="1862358"/>
    <lineage>
        <taxon>Bacteria</taxon>
        <taxon>Bacillati</taxon>
        <taxon>Actinomycetota</taxon>
        <taxon>Actinomycetes</taxon>
        <taxon>Mycobacteriales</taxon>
        <taxon>Corynebacteriaceae</taxon>
        <taxon>Corynebacterium</taxon>
    </lineage>
</organism>
<sequence>MPRLWDPWVVHRIAEDILKCSCLIHDESLWNARLFVHITTRGEAIQRLERQAERHDFSASGVQEKNNIVQPRDIFPLRASDLHRYLPIHLSAMAVDTVD</sequence>
<name>A0A3G6J4U5_9CORY</name>
<evidence type="ECO:0000313" key="2">
    <source>
        <dbReference type="Proteomes" id="UP000269019"/>
    </source>
</evidence>
<protein>
    <submittedName>
        <fullName evidence="1">Uncharacterized protein</fullName>
    </submittedName>
</protein>
<dbReference type="EMBL" id="CP033896">
    <property type="protein sequence ID" value="AZA13047.1"/>
    <property type="molecule type" value="Genomic_DNA"/>
</dbReference>
<dbReference type="AlphaFoldDB" id="A0A3G6J4U5"/>
<dbReference type="Proteomes" id="UP000269019">
    <property type="component" value="Chromosome"/>
</dbReference>
<dbReference type="KEGG" id="ccho:CCHOA_03170"/>